<sequence length="491" mass="53960">MSGKAGSEQWGSRWGLILSAIGMAVGTGNIWRFPRVAAANGGGVFVVALMISLFLWAIPLMMAEAVWGKKSRMGCVGSFKVLMGKKYTWLGGVVGWIVLAIVFYYAVVMGWCVRYFVYALMGTIKPGLDTEALWTAFSTTKGAMVPWHIISMIITVAIVYKGAIAGIEKANKILIPTLFVLLLVLVGRSVTLDGADKGLEFLFHPQWGEMLKGKIWLEAFTQAAWSTGAGWGLMLTYFVYVGNKEDIALNATTVCLADTTAALLAGLAVIPTIFALSPDPQAAVTSGNTGLAFIHLTRLFTVMPGGTLMAIAFFLALVCAALSSMLSMIELGCRMLLDMGMERKKAILVAGVGITILGLPSSMSISFLDNQDWVWGVALLVSGLIFSLGAIKIGVQKIWDEDIEPCSDIKAAWMWKLIYLFPLWFVLIFAWWTIQAASWYPGEWYKWLPISKYTFTVGTMYYQWAICFGIIFVLNNWLAEKTKYPAKVDFD</sequence>
<feature type="transmembrane region" description="Helical" evidence="6">
    <location>
        <begin position="417"/>
        <end position="440"/>
    </location>
</feature>
<dbReference type="RefSeq" id="WP_274372497.1">
    <property type="nucleotide sequence ID" value="NZ_CP072943.1"/>
</dbReference>
<feature type="transmembrane region" description="Helical" evidence="6">
    <location>
        <begin position="460"/>
        <end position="478"/>
    </location>
</feature>
<dbReference type="InterPro" id="IPR000175">
    <property type="entry name" value="Na/ntran_symport"/>
</dbReference>
<reference evidence="8" key="1">
    <citation type="submission" date="2021-04" db="EMBL/GenBank/DDBJ databases">
        <title>A novel Synergistetes isolate from a pyrite-forming mixed culture.</title>
        <authorList>
            <person name="Bunk B."/>
            <person name="Sproer C."/>
            <person name="Spring S."/>
            <person name="Pester M."/>
        </authorList>
    </citation>
    <scope>NUCLEOTIDE SEQUENCE [LARGE SCALE GENOMIC DNA]</scope>
    <source>
        <strain evidence="8">J.5.4.2-T.3.5.2</strain>
    </source>
</reference>
<dbReference type="PANTHER" id="PTHR42948:SF1">
    <property type="entry name" value="TRANSPORTER"/>
    <property type="match status" value="1"/>
</dbReference>
<dbReference type="InterPro" id="IPR047218">
    <property type="entry name" value="YocR/YhdH-like"/>
</dbReference>
<feature type="transmembrane region" description="Helical" evidence="6">
    <location>
        <begin position="87"/>
        <end position="107"/>
    </location>
</feature>
<feature type="transmembrane region" description="Helical" evidence="6">
    <location>
        <begin position="144"/>
        <end position="161"/>
    </location>
</feature>
<keyword evidence="4 6" id="KW-1133">Transmembrane helix</keyword>
<name>A0A9Q7EUL4_9BACT</name>
<evidence type="ECO:0000256" key="6">
    <source>
        <dbReference type="SAM" id="Phobius"/>
    </source>
</evidence>
<evidence type="ECO:0000256" key="5">
    <source>
        <dbReference type="ARBA" id="ARBA00023136"/>
    </source>
</evidence>
<feature type="transmembrane region" description="Helical" evidence="6">
    <location>
        <begin position="43"/>
        <end position="67"/>
    </location>
</feature>
<dbReference type="CDD" id="cd10336">
    <property type="entry name" value="SLC6sbd_Tyt1-Like"/>
    <property type="match status" value="1"/>
</dbReference>
<dbReference type="NCBIfam" id="NF037979">
    <property type="entry name" value="Na_transp"/>
    <property type="match status" value="1"/>
</dbReference>
<protein>
    <submittedName>
        <fullName evidence="7">Sodium-dependent transporter</fullName>
    </submittedName>
</protein>
<evidence type="ECO:0000313" key="8">
    <source>
        <dbReference type="Proteomes" id="UP000671879"/>
    </source>
</evidence>
<evidence type="ECO:0000256" key="2">
    <source>
        <dbReference type="ARBA" id="ARBA00022448"/>
    </source>
</evidence>
<feature type="transmembrane region" description="Helical" evidence="6">
    <location>
        <begin position="247"/>
        <end position="270"/>
    </location>
</feature>
<feature type="transmembrane region" description="Helical" evidence="6">
    <location>
        <begin position="306"/>
        <end position="326"/>
    </location>
</feature>
<keyword evidence="3 6" id="KW-0812">Transmembrane</keyword>
<dbReference type="PROSITE" id="PS50267">
    <property type="entry name" value="NA_NEUROTRAN_SYMP_3"/>
    <property type="match status" value="1"/>
</dbReference>
<dbReference type="KEGG" id="aram:KAR29_08085"/>
<dbReference type="Proteomes" id="UP000671879">
    <property type="component" value="Chromosome"/>
</dbReference>
<dbReference type="EMBL" id="CP072943">
    <property type="protein sequence ID" value="QTX31344.1"/>
    <property type="molecule type" value="Genomic_DNA"/>
</dbReference>
<feature type="transmembrane region" description="Helical" evidence="6">
    <location>
        <begin position="215"/>
        <end position="240"/>
    </location>
</feature>
<accession>A0A9Q7EUL4</accession>
<evidence type="ECO:0000313" key="7">
    <source>
        <dbReference type="EMBL" id="QTX31344.1"/>
    </source>
</evidence>
<evidence type="ECO:0000256" key="4">
    <source>
        <dbReference type="ARBA" id="ARBA00022989"/>
    </source>
</evidence>
<dbReference type="SUPFAM" id="SSF161070">
    <property type="entry name" value="SNF-like"/>
    <property type="match status" value="1"/>
</dbReference>
<dbReference type="PANTHER" id="PTHR42948">
    <property type="entry name" value="TRANSPORTER"/>
    <property type="match status" value="1"/>
</dbReference>
<dbReference type="GO" id="GO:0016020">
    <property type="term" value="C:membrane"/>
    <property type="evidence" value="ECO:0007669"/>
    <property type="project" value="UniProtKB-SubCell"/>
</dbReference>
<feature type="transmembrane region" description="Helical" evidence="6">
    <location>
        <begin position="12"/>
        <end position="31"/>
    </location>
</feature>
<feature type="transmembrane region" description="Helical" evidence="6">
    <location>
        <begin position="173"/>
        <end position="195"/>
    </location>
</feature>
<dbReference type="Pfam" id="PF00209">
    <property type="entry name" value="SNF"/>
    <property type="match status" value="2"/>
</dbReference>
<dbReference type="AlphaFoldDB" id="A0A9Q7EUL4"/>
<organism evidence="7 8">
    <name type="scientific">Aminithiophilus ramosus</name>
    <dbReference type="NCBI Taxonomy" id="3029084"/>
    <lineage>
        <taxon>Bacteria</taxon>
        <taxon>Thermotogati</taxon>
        <taxon>Synergistota</taxon>
        <taxon>Synergistia</taxon>
        <taxon>Synergistales</taxon>
        <taxon>Aminithiophilaceae</taxon>
        <taxon>Aminithiophilus</taxon>
    </lineage>
</organism>
<proteinExistence type="predicted"/>
<comment type="subcellular location">
    <subcellularLocation>
        <location evidence="1">Membrane</location>
        <topology evidence="1">Multi-pass membrane protein</topology>
    </subcellularLocation>
</comment>
<evidence type="ECO:0000256" key="3">
    <source>
        <dbReference type="ARBA" id="ARBA00022692"/>
    </source>
</evidence>
<dbReference type="PRINTS" id="PR00176">
    <property type="entry name" value="NANEUSMPORT"/>
</dbReference>
<keyword evidence="8" id="KW-1185">Reference proteome</keyword>
<dbReference type="InterPro" id="IPR037272">
    <property type="entry name" value="SNS_sf"/>
</dbReference>
<keyword evidence="2" id="KW-0813">Transport</keyword>
<gene>
    <name evidence="7" type="ORF">KAR29_08085</name>
</gene>
<evidence type="ECO:0000256" key="1">
    <source>
        <dbReference type="ARBA" id="ARBA00004141"/>
    </source>
</evidence>
<feature type="transmembrane region" description="Helical" evidence="6">
    <location>
        <begin position="373"/>
        <end position="391"/>
    </location>
</feature>
<feature type="transmembrane region" description="Helical" evidence="6">
    <location>
        <begin position="346"/>
        <end position="367"/>
    </location>
</feature>
<keyword evidence="5 6" id="KW-0472">Membrane</keyword>